<name>A0A5A4U5P8_PLAST</name>
<feature type="domain" description="Plastocyanin-like" evidence="7">
    <location>
        <begin position="462"/>
        <end position="584"/>
    </location>
</feature>
<dbReference type="InterPro" id="IPR011707">
    <property type="entry name" value="Cu-oxidase-like_N"/>
</dbReference>
<dbReference type="InterPro" id="IPR008972">
    <property type="entry name" value="Cupredoxin"/>
</dbReference>
<evidence type="ECO:0000256" key="2">
    <source>
        <dbReference type="ARBA" id="ARBA00022723"/>
    </source>
</evidence>
<organism evidence="9">
    <name type="scientific">Plautia stali</name>
    <name type="common">Stink bug</name>
    <dbReference type="NCBI Taxonomy" id="106108"/>
    <lineage>
        <taxon>Eukaryota</taxon>
        <taxon>Metazoa</taxon>
        <taxon>Ecdysozoa</taxon>
        <taxon>Arthropoda</taxon>
        <taxon>Hexapoda</taxon>
        <taxon>Insecta</taxon>
        <taxon>Pterygota</taxon>
        <taxon>Neoptera</taxon>
        <taxon>Paraneoptera</taxon>
        <taxon>Hemiptera</taxon>
        <taxon>Heteroptera</taxon>
        <taxon>Panheteroptera</taxon>
        <taxon>Pentatomomorpha</taxon>
        <taxon>Pentatomoidea</taxon>
        <taxon>Pentatomidae</taxon>
        <taxon>Pentatominae</taxon>
        <taxon>Plautia</taxon>
    </lineage>
</organism>
<evidence type="ECO:0000259" key="8">
    <source>
        <dbReference type="Pfam" id="PF07732"/>
    </source>
</evidence>
<keyword evidence="5" id="KW-0732">Signal</keyword>
<dbReference type="Pfam" id="PF07731">
    <property type="entry name" value="Cu-oxidase_2"/>
    <property type="match status" value="1"/>
</dbReference>
<accession>A0A5A4U5P8</accession>
<feature type="signal peptide" evidence="5">
    <location>
        <begin position="1"/>
        <end position="18"/>
    </location>
</feature>
<reference evidence="9" key="1">
    <citation type="journal article" date="2020" name="Sci. Rep.">
        <title>Diversity and function of multicopper oxidase genes in the stinkbug Plautia stali.</title>
        <authorList>
            <person name="Nishide Y."/>
            <person name="Kageyama D."/>
            <person name="Hatakeyama M."/>
            <person name="Yokoi K."/>
            <person name="Jouraku A."/>
            <person name="Tanaka H."/>
            <person name="Koga R."/>
            <person name="Futahashi R."/>
            <person name="Fukatsu T."/>
        </authorList>
    </citation>
    <scope>NUCLEOTIDE SEQUENCE</scope>
</reference>
<dbReference type="PANTHER" id="PTHR11709">
    <property type="entry name" value="MULTI-COPPER OXIDASE"/>
    <property type="match status" value="1"/>
</dbReference>
<dbReference type="CDD" id="cd13858">
    <property type="entry name" value="CuRO_1_tcLCC2_insect_like"/>
    <property type="match status" value="1"/>
</dbReference>
<dbReference type="FunFam" id="2.60.40.420:FF:000045">
    <property type="entry name" value="Laccase 2"/>
    <property type="match status" value="1"/>
</dbReference>
<comment type="similarity">
    <text evidence="1">Belongs to the multicopper oxidase family.</text>
</comment>
<dbReference type="PANTHER" id="PTHR11709:SF394">
    <property type="entry name" value="FI03373P-RELATED"/>
    <property type="match status" value="1"/>
</dbReference>
<protein>
    <submittedName>
        <fullName evidence="9">Multicopper oxidase 7</fullName>
    </submittedName>
</protein>
<sequence length="631" mass="71985">MLWNAIFLMEFLASTISASNETSSYGPCYRECDTVPMTCEYEFNITLETTMNIKCLNCPIVAEDCLNEGCITAGGNIKTVTVANYMIPGPPIVVCENDTVIVKVQNMLLTDTVSIHWHGIHQVGSFFMDGLPQISQYPIFPLDRFVYNFTASPAGTHMWHSHSSFQESDGLYGAFIVRRKEPESVNSLYDFDLPEHIITVWHWYDRPTNDVLTSILHRNGSVNGYGLLINGKGGHVKFHTNNTIITTPREQFNVKKGYRYRFRLIHNSAIYCPIQMSIDEHKMNVIASETSFVEPLEVDTLMVGAGDRFDFVLKASEKEGCYAMRFRAIGDCGKDKTKVNEIAFLCYDNSPSPFLYSHSFEEADRNGILLNPNEVATYDYSNKSLVFLTDLNSTEDVQKIFSGEPNVTLYVQIHSRNYDHARFPGAWHQFDNISFMYPGISFLKNKFNSPEVCTRENKDQFCKDDFCKCTYLQELPKDSLVEIVFVDITLDRNQDHPVHLHGYKFYIVSMDTLDADETLDDIKYKNENDLINKNLKNPVSKDTVSVPNKGYAIVRFFTDNPGFWLLHCHITNHMELGMAMILQIGSPEEILTMCHTGQQCGPWYKGSSTELRSQSFILTLVFSILVFYLCS</sequence>
<evidence type="ECO:0000256" key="1">
    <source>
        <dbReference type="ARBA" id="ARBA00010609"/>
    </source>
</evidence>
<dbReference type="InterPro" id="IPR002355">
    <property type="entry name" value="Cu_oxidase_Cu_BS"/>
</dbReference>
<feature type="domain" description="Plastocyanin-like" evidence="6">
    <location>
        <begin position="196"/>
        <end position="349"/>
    </location>
</feature>
<dbReference type="PROSITE" id="PS00080">
    <property type="entry name" value="MULTICOPPER_OXIDASE2"/>
    <property type="match status" value="1"/>
</dbReference>
<dbReference type="GO" id="GO:0005507">
    <property type="term" value="F:copper ion binding"/>
    <property type="evidence" value="ECO:0007669"/>
    <property type="project" value="InterPro"/>
</dbReference>
<dbReference type="CDD" id="cd13884">
    <property type="entry name" value="CuRO_2_tcLCC_insect_like"/>
    <property type="match status" value="1"/>
</dbReference>
<keyword evidence="4" id="KW-0186">Copper</keyword>
<keyword evidence="2" id="KW-0479">Metal-binding</keyword>
<evidence type="ECO:0000259" key="6">
    <source>
        <dbReference type="Pfam" id="PF00394"/>
    </source>
</evidence>
<dbReference type="GO" id="GO:0006826">
    <property type="term" value="P:iron ion transport"/>
    <property type="evidence" value="ECO:0007669"/>
    <property type="project" value="TreeGrafter"/>
</dbReference>
<dbReference type="InterPro" id="IPR045087">
    <property type="entry name" value="Cu-oxidase_fam"/>
</dbReference>
<dbReference type="SUPFAM" id="SSF49503">
    <property type="entry name" value="Cupredoxins"/>
    <property type="match status" value="3"/>
</dbReference>
<evidence type="ECO:0000256" key="3">
    <source>
        <dbReference type="ARBA" id="ARBA00023002"/>
    </source>
</evidence>
<dbReference type="CDD" id="cd13905">
    <property type="entry name" value="CuRO_3_tcLLC2_insect_like"/>
    <property type="match status" value="1"/>
</dbReference>
<dbReference type="GO" id="GO:0016491">
    <property type="term" value="F:oxidoreductase activity"/>
    <property type="evidence" value="ECO:0007669"/>
    <property type="project" value="UniProtKB-KW"/>
</dbReference>
<dbReference type="AlphaFoldDB" id="A0A5A4U5P8"/>
<proteinExistence type="evidence at transcript level"/>
<dbReference type="Gene3D" id="2.60.40.420">
    <property type="entry name" value="Cupredoxins - blue copper proteins"/>
    <property type="match status" value="3"/>
</dbReference>
<dbReference type="Pfam" id="PF00394">
    <property type="entry name" value="Cu-oxidase"/>
    <property type="match status" value="1"/>
</dbReference>
<dbReference type="Pfam" id="PF07732">
    <property type="entry name" value="Cu-oxidase_3"/>
    <property type="match status" value="1"/>
</dbReference>
<evidence type="ECO:0000256" key="5">
    <source>
        <dbReference type="SAM" id="SignalP"/>
    </source>
</evidence>
<keyword evidence="3" id="KW-0560">Oxidoreductase</keyword>
<dbReference type="GO" id="GO:0005886">
    <property type="term" value="C:plasma membrane"/>
    <property type="evidence" value="ECO:0007669"/>
    <property type="project" value="TreeGrafter"/>
</dbReference>
<evidence type="ECO:0000259" key="7">
    <source>
        <dbReference type="Pfam" id="PF07731"/>
    </source>
</evidence>
<feature type="chain" id="PRO_5023081346" evidence="5">
    <location>
        <begin position="19"/>
        <end position="631"/>
    </location>
</feature>
<evidence type="ECO:0000256" key="4">
    <source>
        <dbReference type="ARBA" id="ARBA00023008"/>
    </source>
</evidence>
<evidence type="ECO:0000313" key="9">
    <source>
        <dbReference type="EMBL" id="BBM95983.1"/>
    </source>
</evidence>
<dbReference type="EMBL" id="LC495725">
    <property type="protein sequence ID" value="BBM95983.1"/>
    <property type="molecule type" value="mRNA"/>
</dbReference>
<feature type="domain" description="Plastocyanin-like" evidence="8">
    <location>
        <begin position="74"/>
        <end position="181"/>
    </location>
</feature>
<dbReference type="InterPro" id="IPR001117">
    <property type="entry name" value="Cu-oxidase_2nd"/>
</dbReference>
<dbReference type="InterPro" id="IPR011706">
    <property type="entry name" value="Cu-oxidase_C"/>
</dbReference>